<feature type="compositionally biased region" description="Basic and acidic residues" evidence="5">
    <location>
        <begin position="52"/>
        <end position="62"/>
    </location>
</feature>
<dbReference type="SUPFAM" id="SSF161245">
    <property type="entry name" value="Zinc hairpin stack"/>
    <property type="match status" value="1"/>
</dbReference>
<dbReference type="InterPro" id="IPR039512">
    <property type="entry name" value="RCHY1_zinc-ribbon"/>
</dbReference>
<keyword evidence="10" id="KW-1185">Reference proteome</keyword>
<dbReference type="InterPro" id="IPR017921">
    <property type="entry name" value="Znf_CTCHY"/>
</dbReference>
<dbReference type="Proteomes" id="UP000193920">
    <property type="component" value="Unassembled WGS sequence"/>
</dbReference>
<evidence type="ECO:0000256" key="1">
    <source>
        <dbReference type="ARBA" id="ARBA00022723"/>
    </source>
</evidence>
<evidence type="ECO:0000256" key="5">
    <source>
        <dbReference type="SAM" id="MobiDB-lite"/>
    </source>
</evidence>
<dbReference type="Pfam" id="PF14599">
    <property type="entry name" value="zinc_ribbon_6"/>
    <property type="match status" value="1"/>
</dbReference>
<evidence type="ECO:0000256" key="4">
    <source>
        <dbReference type="PROSITE-ProRule" id="PRU00601"/>
    </source>
</evidence>
<evidence type="ECO:0000259" key="8">
    <source>
        <dbReference type="PROSITE" id="PS51270"/>
    </source>
</evidence>
<dbReference type="PANTHER" id="PTHR21319:SF0">
    <property type="entry name" value="AND RING FINGER DOMAIN PROTEIN, PUTATIVE (AFU_ORTHOLOGUE AFUA_1G08900)-RELATED"/>
    <property type="match status" value="1"/>
</dbReference>
<dbReference type="EMBL" id="MCOG01000125">
    <property type="protein sequence ID" value="ORY41171.1"/>
    <property type="molecule type" value="Genomic_DNA"/>
</dbReference>
<dbReference type="AlphaFoldDB" id="A0A1Y2C2D7"/>
<feature type="domain" description="RING-type" evidence="6">
    <location>
        <begin position="274"/>
        <end position="315"/>
    </location>
</feature>
<evidence type="ECO:0000313" key="9">
    <source>
        <dbReference type="EMBL" id="ORY41171.1"/>
    </source>
</evidence>
<evidence type="ECO:0000313" key="10">
    <source>
        <dbReference type="Proteomes" id="UP000193920"/>
    </source>
</evidence>
<dbReference type="SUPFAM" id="SSF161219">
    <property type="entry name" value="CHY zinc finger-like"/>
    <property type="match status" value="1"/>
</dbReference>
<keyword evidence="3" id="KW-0862">Zinc</keyword>
<dbReference type="PROSITE" id="PS51270">
    <property type="entry name" value="ZF_CTCHY"/>
    <property type="match status" value="1"/>
</dbReference>
<keyword evidence="1" id="KW-0479">Metal-binding</keyword>
<dbReference type="GO" id="GO:0016567">
    <property type="term" value="P:protein ubiquitination"/>
    <property type="evidence" value="ECO:0007669"/>
    <property type="project" value="TreeGrafter"/>
</dbReference>
<feature type="compositionally biased region" description="Acidic residues" evidence="5">
    <location>
        <begin position="38"/>
        <end position="51"/>
    </location>
</feature>
<dbReference type="Gene3D" id="2.20.28.10">
    <property type="match status" value="1"/>
</dbReference>
<dbReference type="Pfam" id="PF05495">
    <property type="entry name" value="zf-CHY"/>
    <property type="match status" value="1"/>
</dbReference>
<dbReference type="GO" id="GO:0005634">
    <property type="term" value="C:nucleus"/>
    <property type="evidence" value="ECO:0007669"/>
    <property type="project" value="TreeGrafter"/>
</dbReference>
<dbReference type="InterPro" id="IPR013083">
    <property type="entry name" value="Znf_RING/FYVE/PHD"/>
</dbReference>
<sequence>MSDNECDFSFQSIGNYDDDDDEEEEESSDNNDNLNDNVESEEQNNINDEEEANKMNDEKLQKEQQNIRKQIINIQKDISLTETEKARKIQELMTRPYISKHKVHSNNITNFQPSEKVDYDRPLTEEEKAITYYNKEKNILGCKHYQRALKIQAHCCGKWFPCRFCHDEVSDHSITSKTLTLKMMCMYCSTVQPVNDVCLNANCGKKVARYYCPECKLWDNDPTKNIYHCYDCGICRIGKGLGIDYFHCKTCNVCMSISLKGHHKCIERNLESNCPICGEYMFTSTTTVIFMPCGHCIHHKCYKEYIQTSYQCPTCFKSLANMSDYFKRIDQLIAQQKMPEEYKNWKSYILCNDCEKKSYTNFHFIYHKCVYCSSYNTKLIRTFDVIETANLPVDVINFSNNNGNEH</sequence>
<proteinExistence type="predicted"/>
<protein>
    <submittedName>
        <fullName evidence="9">Zf-CHY-domain-containing protein</fullName>
    </submittedName>
</protein>
<comment type="caution">
    <text evidence="9">The sequence shown here is derived from an EMBL/GenBank/DDBJ whole genome shotgun (WGS) entry which is preliminary data.</text>
</comment>
<name>A0A1Y2C2D7_9FUNG</name>
<dbReference type="PANTHER" id="PTHR21319">
    <property type="entry name" value="RING FINGER AND CHY ZINC FINGER DOMAIN-CONTAINING PROTEIN 1"/>
    <property type="match status" value="1"/>
</dbReference>
<dbReference type="PROSITE" id="PS50089">
    <property type="entry name" value="ZF_RING_2"/>
    <property type="match status" value="1"/>
</dbReference>
<organism evidence="9 10">
    <name type="scientific">Neocallimastix californiae</name>
    <dbReference type="NCBI Taxonomy" id="1754190"/>
    <lineage>
        <taxon>Eukaryota</taxon>
        <taxon>Fungi</taxon>
        <taxon>Fungi incertae sedis</taxon>
        <taxon>Chytridiomycota</taxon>
        <taxon>Chytridiomycota incertae sedis</taxon>
        <taxon>Neocallimastigomycetes</taxon>
        <taxon>Neocallimastigales</taxon>
        <taxon>Neocallimastigaceae</taxon>
        <taxon>Neocallimastix</taxon>
    </lineage>
</organism>
<evidence type="ECO:0000256" key="2">
    <source>
        <dbReference type="ARBA" id="ARBA00022771"/>
    </source>
</evidence>
<evidence type="ECO:0000259" key="7">
    <source>
        <dbReference type="PROSITE" id="PS51266"/>
    </source>
</evidence>
<dbReference type="SMART" id="SM00184">
    <property type="entry name" value="RING"/>
    <property type="match status" value="1"/>
</dbReference>
<feature type="domain" description="CTCHY-type" evidence="8">
    <location>
        <begin position="207"/>
        <end position="273"/>
    </location>
</feature>
<feature type="domain" description="CHY-type" evidence="7">
    <location>
        <begin position="135"/>
        <end position="205"/>
    </location>
</feature>
<dbReference type="OrthoDB" id="411372at2759"/>
<dbReference type="GO" id="GO:0008270">
    <property type="term" value="F:zinc ion binding"/>
    <property type="evidence" value="ECO:0007669"/>
    <property type="project" value="UniProtKB-KW"/>
</dbReference>
<dbReference type="InterPro" id="IPR037274">
    <property type="entry name" value="Znf_CHY_sf"/>
</dbReference>
<dbReference type="GO" id="GO:0061630">
    <property type="term" value="F:ubiquitin protein ligase activity"/>
    <property type="evidence" value="ECO:0007669"/>
    <property type="project" value="TreeGrafter"/>
</dbReference>
<dbReference type="InterPro" id="IPR008913">
    <property type="entry name" value="Znf_CHY"/>
</dbReference>
<dbReference type="InterPro" id="IPR001841">
    <property type="entry name" value="Znf_RING"/>
</dbReference>
<evidence type="ECO:0000256" key="3">
    <source>
        <dbReference type="ARBA" id="ARBA00022833"/>
    </source>
</evidence>
<feature type="compositionally biased region" description="Acidic residues" evidence="5">
    <location>
        <begin position="16"/>
        <end position="29"/>
    </location>
</feature>
<dbReference type="PROSITE" id="PS51266">
    <property type="entry name" value="ZF_CHY"/>
    <property type="match status" value="1"/>
</dbReference>
<dbReference type="Gene3D" id="3.30.40.10">
    <property type="entry name" value="Zinc/RING finger domain, C3HC4 (zinc finger)"/>
    <property type="match status" value="1"/>
</dbReference>
<dbReference type="InterPro" id="IPR037275">
    <property type="entry name" value="Znf_CTCHY_sf"/>
</dbReference>
<gene>
    <name evidence="9" type="ORF">LY90DRAFT_418575</name>
</gene>
<keyword evidence="2 4" id="KW-0863">Zinc-finger</keyword>
<feature type="region of interest" description="Disordered" evidence="5">
    <location>
        <begin position="1"/>
        <end position="62"/>
    </location>
</feature>
<dbReference type="GO" id="GO:0006511">
    <property type="term" value="P:ubiquitin-dependent protein catabolic process"/>
    <property type="evidence" value="ECO:0007669"/>
    <property type="project" value="TreeGrafter"/>
</dbReference>
<dbReference type="CDD" id="cd16464">
    <property type="entry name" value="RING-H2_Pirh2-like"/>
    <property type="match status" value="1"/>
</dbReference>
<reference evidence="9 10" key="1">
    <citation type="submission" date="2016-08" db="EMBL/GenBank/DDBJ databases">
        <title>A Parts List for Fungal Cellulosomes Revealed by Comparative Genomics.</title>
        <authorList>
            <consortium name="DOE Joint Genome Institute"/>
            <person name="Haitjema C.H."/>
            <person name="Gilmore S.P."/>
            <person name="Henske J.K."/>
            <person name="Solomon K.V."/>
            <person name="De Groot R."/>
            <person name="Kuo A."/>
            <person name="Mondo S.J."/>
            <person name="Salamov A.A."/>
            <person name="Labutti K."/>
            <person name="Zhao Z."/>
            <person name="Chiniquy J."/>
            <person name="Barry K."/>
            <person name="Brewer H.M."/>
            <person name="Purvine S.O."/>
            <person name="Wright A.T."/>
            <person name="Boxma B."/>
            <person name="Van Alen T."/>
            <person name="Hackstein J.H."/>
            <person name="Baker S.E."/>
            <person name="Grigoriev I.V."/>
            <person name="O'Malley M.A."/>
        </authorList>
    </citation>
    <scope>NUCLEOTIDE SEQUENCE [LARGE SCALE GENOMIC DNA]</scope>
    <source>
        <strain evidence="9 10">G1</strain>
    </source>
</reference>
<dbReference type="STRING" id="1754190.A0A1Y2C2D7"/>
<dbReference type="SUPFAM" id="SSF57850">
    <property type="entry name" value="RING/U-box"/>
    <property type="match status" value="1"/>
</dbReference>
<dbReference type="Pfam" id="PF13639">
    <property type="entry name" value="zf-RING_2"/>
    <property type="match status" value="1"/>
</dbReference>
<evidence type="ECO:0000259" key="6">
    <source>
        <dbReference type="PROSITE" id="PS50089"/>
    </source>
</evidence>
<accession>A0A1Y2C2D7</accession>